<evidence type="ECO:0000256" key="18">
    <source>
        <dbReference type="PIRSR" id="PIRSR606309-2"/>
    </source>
</evidence>
<evidence type="ECO:0000256" key="17">
    <source>
        <dbReference type="PIRSR" id="PIRSR606309-1"/>
    </source>
</evidence>
<dbReference type="NCBIfam" id="TIGR01406">
    <property type="entry name" value="dnaQ_proteo"/>
    <property type="match status" value="1"/>
</dbReference>
<dbReference type="PANTHER" id="PTHR30231:SF41">
    <property type="entry name" value="DNA POLYMERASE III SUBUNIT EPSILON"/>
    <property type="match status" value="1"/>
</dbReference>
<dbReference type="InterPro" id="IPR006054">
    <property type="entry name" value="DnaQ"/>
</dbReference>
<evidence type="ECO:0000256" key="13">
    <source>
        <dbReference type="ARBA" id="ARBA00023211"/>
    </source>
</evidence>
<dbReference type="InterPro" id="IPR036397">
    <property type="entry name" value="RNaseH_sf"/>
</dbReference>
<feature type="binding site" evidence="18">
    <location>
        <position position="155"/>
    </location>
    <ligand>
        <name>substrate</name>
    </ligand>
</feature>
<dbReference type="Pfam" id="PF00929">
    <property type="entry name" value="RNase_T"/>
    <property type="match status" value="1"/>
</dbReference>
<keyword evidence="12 20" id="KW-0239">DNA-directed DNA polymerase</keyword>
<keyword evidence="6 20" id="KW-0235">DNA replication</keyword>
<dbReference type="NCBIfam" id="TIGR00573">
    <property type="entry name" value="dnaq"/>
    <property type="match status" value="1"/>
</dbReference>
<dbReference type="Proteomes" id="UP000664122">
    <property type="component" value="Unassembled WGS sequence"/>
</dbReference>
<accession>A0A939G1T9</accession>
<feature type="binding site" evidence="18">
    <location>
        <position position="57"/>
    </location>
    <ligand>
        <name>substrate</name>
    </ligand>
</feature>
<comment type="catalytic activity">
    <reaction evidence="16 20">
        <text>DNA(n) + a 2'-deoxyribonucleoside 5'-triphosphate = DNA(n+1) + diphosphate</text>
        <dbReference type="Rhea" id="RHEA:22508"/>
        <dbReference type="Rhea" id="RHEA-COMP:17339"/>
        <dbReference type="Rhea" id="RHEA-COMP:17340"/>
        <dbReference type="ChEBI" id="CHEBI:33019"/>
        <dbReference type="ChEBI" id="CHEBI:61560"/>
        <dbReference type="ChEBI" id="CHEBI:173112"/>
        <dbReference type="EC" id="2.7.7.7"/>
    </reaction>
</comment>
<evidence type="ECO:0000256" key="7">
    <source>
        <dbReference type="ARBA" id="ARBA00022722"/>
    </source>
</evidence>
<evidence type="ECO:0000256" key="16">
    <source>
        <dbReference type="ARBA" id="ARBA00049244"/>
    </source>
</evidence>
<feature type="binding site" evidence="18">
    <location>
        <position position="7"/>
    </location>
    <ligand>
        <name>substrate</name>
    </ligand>
</feature>
<evidence type="ECO:0000256" key="3">
    <source>
        <dbReference type="ARBA" id="ARBA00020352"/>
    </source>
</evidence>
<feature type="binding site" evidence="18">
    <location>
        <position position="9"/>
    </location>
    <ligand>
        <name>substrate</name>
    </ligand>
</feature>
<evidence type="ECO:0000256" key="5">
    <source>
        <dbReference type="ARBA" id="ARBA00022695"/>
    </source>
</evidence>
<comment type="function">
    <text evidence="14 20">DNA polymerase III is a complex, multichain enzyme responsible for most of the replicative synthesis in bacteria. The epsilon subunit contain the editing function and is a proofreading 3'-5' exonuclease.</text>
</comment>
<dbReference type="GO" id="GO:0008408">
    <property type="term" value="F:3'-5' exonuclease activity"/>
    <property type="evidence" value="ECO:0007669"/>
    <property type="project" value="TreeGrafter"/>
</dbReference>
<evidence type="ECO:0000256" key="15">
    <source>
        <dbReference type="ARBA" id="ARBA00026073"/>
    </source>
</evidence>
<evidence type="ECO:0000256" key="9">
    <source>
        <dbReference type="ARBA" id="ARBA00022801"/>
    </source>
</evidence>
<feature type="active site" description="Proton acceptor" evidence="17">
    <location>
        <position position="150"/>
    </location>
</feature>
<comment type="caution">
    <text evidence="22">The sequence shown here is derived from an EMBL/GenBank/DDBJ whole genome shotgun (WGS) entry which is preliminary data.</text>
</comment>
<comment type="cofactor">
    <cofactor evidence="19">
        <name>Mg(2+)</name>
        <dbReference type="ChEBI" id="CHEBI:18420"/>
    </cofactor>
    <cofactor evidence="19">
        <name>Mn(2+)</name>
        <dbReference type="ChEBI" id="CHEBI:29035"/>
    </cofactor>
    <text evidence="19">Binds 2 divalent metal cations. Magnesium or manganese.</text>
</comment>
<proteinExistence type="predicted"/>
<evidence type="ECO:0000256" key="11">
    <source>
        <dbReference type="ARBA" id="ARBA00022842"/>
    </source>
</evidence>
<keyword evidence="10 20" id="KW-0269">Exonuclease</keyword>
<dbReference type="InterPro" id="IPR006309">
    <property type="entry name" value="DnaQ_proteo"/>
</dbReference>
<dbReference type="AlphaFoldDB" id="A0A939G1T9"/>
<sequence>MREIVFDTETTGLDPSVERVIEIGGVELWNHIPTGREYHVFIRPDGRKVDPAAFDVHGISDAFLADKPLFSEVIDEFLAFFSEGRLIAHNAAFDIRFLNAELGRLGHPPIEPERVVDTLPMARRKFPMAPATLDALCSRFSIDTSRRDKHGALLDSQLLAEVYIELIGGRQAALGLVFGGDEQDGMGEGANGQRRIAARPVPLTPRLTADERARHLAFVESLGEEAIWRRYLPASAAEADAKTEAGGV</sequence>
<organism evidence="22 23">
    <name type="scientific">Jiella flava</name>
    <dbReference type="NCBI Taxonomy" id="2816857"/>
    <lineage>
        <taxon>Bacteria</taxon>
        <taxon>Pseudomonadati</taxon>
        <taxon>Pseudomonadota</taxon>
        <taxon>Alphaproteobacteria</taxon>
        <taxon>Hyphomicrobiales</taxon>
        <taxon>Aurantimonadaceae</taxon>
        <taxon>Jiella</taxon>
    </lineage>
</organism>
<keyword evidence="9 20" id="KW-0378">Hydrolase</keyword>
<dbReference type="FunFam" id="3.30.420.10:FF:000012">
    <property type="entry name" value="DNA polymerase III subunit epsilon"/>
    <property type="match status" value="1"/>
</dbReference>
<dbReference type="EMBL" id="JAFMPP010000011">
    <property type="protein sequence ID" value="MBO0663479.1"/>
    <property type="molecule type" value="Genomic_DNA"/>
</dbReference>
<feature type="binding site" evidence="19">
    <location>
        <position position="155"/>
    </location>
    <ligand>
        <name>a divalent metal cation</name>
        <dbReference type="ChEBI" id="CHEBI:60240"/>
        <label>1</label>
        <note>catalytic</note>
    </ligand>
</feature>
<feature type="binding site" evidence="19">
    <location>
        <position position="9"/>
    </location>
    <ligand>
        <name>a divalent metal cation</name>
        <dbReference type="ChEBI" id="CHEBI:60240"/>
        <label>1</label>
        <note>catalytic</note>
    </ligand>
</feature>
<evidence type="ECO:0000256" key="8">
    <source>
        <dbReference type="ARBA" id="ARBA00022723"/>
    </source>
</evidence>
<dbReference type="InterPro" id="IPR013520">
    <property type="entry name" value="Ribonucl_H"/>
</dbReference>
<keyword evidence="23" id="KW-1185">Reference proteome</keyword>
<dbReference type="GO" id="GO:0045004">
    <property type="term" value="P:DNA replication proofreading"/>
    <property type="evidence" value="ECO:0007669"/>
    <property type="project" value="TreeGrafter"/>
</dbReference>
<keyword evidence="13 19" id="KW-0464">Manganese</keyword>
<evidence type="ECO:0000256" key="4">
    <source>
        <dbReference type="ARBA" id="ARBA00022679"/>
    </source>
</evidence>
<dbReference type="NCBIfam" id="NF004316">
    <property type="entry name" value="PRK05711.1"/>
    <property type="match status" value="1"/>
</dbReference>
<name>A0A939G1T9_9HYPH</name>
<evidence type="ECO:0000256" key="12">
    <source>
        <dbReference type="ARBA" id="ARBA00022932"/>
    </source>
</evidence>
<protein>
    <recommendedName>
        <fullName evidence="3 20">DNA polymerase III subunit epsilon</fullName>
        <ecNumber evidence="2 20">2.7.7.7</ecNumber>
    </recommendedName>
</protein>
<dbReference type="CDD" id="cd06131">
    <property type="entry name" value="DNA_pol_III_epsilon_Ecoli_like"/>
    <property type="match status" value="1"/>
</dbReference>
<dbReference type="SMART" id="SM00479">
    <property type="entry name" value="EXOIII"/>
    <property type="match status" value="1"/>
</dbReference>
<gene>
    <name evidence="20 22" type="primary">dnaQ</name>
    <name evidence="22" type="ORF">J1C48_12895</name>
</gene>
<dbReference type="Gene3D" id="3.30.420.10">
    <property type="entry name" value="Ribonuclease H-like superfamily/Ribonuclease H"/>
    <property type="match status" value="1"/>
</dbReference>
<comment type="cofactor">
    <cofactor evidence="1 20">
        <name>Mn(2+)</name>
        <dbReference type="ChEBI" id="CHEBI:29035"/>
    </cofactor>
</comment>
<evidence type="ECO:0000313" key="23">
    <source>
        <dbReference type="Proteomes" id="UP000664122"/>
    </source>
</evidence>
<dbReference type="GO" id="GO:0046872">
    <property type="term" value="F:metal ion binding"/>
    <property type="evidence" value="ECO:0007669"/>
    <property type="project" value="UniProtKB-KW"/>
</dbReference>
<feature type="binding site" evidence="19">
    <location>
        <position position="7"/>
    </location>
    <ligand>
        <name>a divalent metal cation</name>
        <dbReference type="ChEBI" id="CHEBI:60240"/>
        <label>1</label>
        <note>catalytic</note>
    </ligand>
</feature>
<evidence type="ECO:0000256" key="20">
    <source>
        <dbReference type="RuleBase" id="RU364087"/>
    </source>
</evidence>
<keyword evidence="8 19" id="KW-0479">Metal-binding</keyword>
<dbReference type="PANTHER" id="PTHR30231">
    <property type="entry name" value="DNA POLYMERASE III SUBUNIT EPSILON"/>
    <property type="match status" value="1"/>
</dbReference>
<evidence type="ECO:0000256" key="14">
    <source>
        <dbReference type="ARBA" id="ARBA00025483"/>
    </source>
</evidence>
<evidence type="ECO:0000256" key="19">
    <source>
        <dbReference type="PIRSR" id="PIRSR606309-3"/>
    </source>
</evidence>
<dbReference type="GO" id="GO:0003887">
    <property type="term" value="F:DNA-directed DNA polymerase activity"/>
    <property type="evidence" value="ECO:0007669"/>
    <property type="project" value="UniProtKB-KW"/>
</dbReference>
<dbReference type="RefSeq" id="WP_207258270.1">
    <property type="nucleotide sequence ID" value="NZ_JAFMPP010000011.1"/>
</dbReference>
<evidence type="ECO:0000313" key="22">
    <source>
        <dbReference type="EMBL" id="MBO0663479.1"/>
    </source>
</evidence>
<keyword evidence="4 20" id="KW-0808">Transferase</keyword>
<evidence type="ECO:0000256" key="6">
    <source>
        <dbReference type="ARBA" id="ARBA00022705"/>
    </source>
</evidence>
<feature type="domain" description="Exonuclease" evidence="21">
    <location>
        <begin position="2"/>
        <end position="172"/>
    </location>
</feature>
<keyword evidence="5 20" id="KW-0548">Nucleotidyltransferase</keyword>
<evidence type="ECO:0000256" key="10">
    <source>
        <dbReference type="ARBA" id="ARBA00022839"/>
    </source>
</evidence>
<reference evidence="22" key="1">
    <citation type="submission" date="2021-03" db="EMBL/GenBank/DDBJ databases">
        <title>Whole genome sequence of Jiella sp. CQZ9-1.</title>
        <authorList>
            <person name="Tuo L."/>
        </authorList>
    </citation>
    <scope>NUCLEOTIDE SEQUENCE</scope>
    <source>
        <strain evidence="22">CQZ9-1</strain>
    </source>
</reference>
<comment type="subunit">
    <text evidence="15 20">DNA polymerase III contains a core (composed of alpha, epsilon and theta chains) that associates with a tau subunit. This core dimerizes to form the POLIII' complex. PolIII' associates with the gamma complex (composed of gamma, delta, delta', psi and chi chains) and with the beta chain to form the complete DNA polymerase III complex.</text>
</comment>
<dbReference type="GO" id="GO:0003677">
    <property type="term" value="F:DNA binding"/>
    <property type="evidence" value="ECO:0007669"/>
    <property type="project" value="InterPro"/>
</dbReference>
<evidence type="ECO:0000259" key="21">
    <source>
        <dbReference type="SMART" id="SM00479"/>
    </source>
</evidence>
<evidence type="ECO:0000256" key="1">
    <source>
        <dbReference type="ARBA" id="ARBA00001936"/>
    </source>
</evidence>
<evidence type="ECO:0000256" key="2">
    <source>
        <dbReference type="ARBA" id="ARBA00012417"/>
    </source>
</evidence>
<dbReference type="SUPFAM" id="SSF53098">
    <property type="entry name" value="Ribonuclease H-like"/>
    <property type="match status" value="1"/>
</dbReference>
<dbReference type="GO" id="GO:0005829">
    <property type="term" value="C:cytosol"/>
    <property type="evidence" value="ECO:0007669"/>
    <property type="project" value="TreeGrafter"/>
</dbReference>
<keyword evidence="7 20" id="KW-0540">Nuclease</keyword>
<dbReference type="InterPro" id="IPR012337">
    <property type="entry name" value="RNaseH-like_sf"/>
</dbReference>
<dbReference type="EC" id="2.7.7.7" evidence="2 20"/>
<keyword evidence="11 19" id="KW-0460">Magnesium</keyword>